<organism evidence="3 4">
    <name type="scientific">Streptomyces morookaense</name>
    <name type="common">Streptoverticillium morookaense</name>
    <dbReference type="NCBI Taxonomy" id="1970"/>
    <lineage>
        <taxon>Bacteria</taxon>
        <taxon>Bacillati</taxon>
        <taxon>Actinomycetota</taxon>
        <taxon>Actinomycetes</taxon>
        <taxon>Kitasatosporales</taxon>
        <taxon>Streptomycetaceae</taxon>
        <taxon>Streptomyces</taxon>
    </lineage>
</organism>
<keyword evidence="2" id="KW-0732">Signal</keyword>
<protein>
    <recommendedName>
        <fullName evidence="5">DUF3558 domain-containing protein</fullName>
    </recommendedName>
</protein>
<evidence type="ECO:0000313" key="3">
    <source>
        <dbReference type="EMBL" id="NVK81157.1"/>
    </source>
</evidence>
<proteinExistence type="predicted"/>
<dbReference type="EMBL" id="JABBXF010000072">
    <property type="protein sequence ID" value="NVK81157.1"/>
    <property type="molecule type" value="Genomic_DNA"/>
</dbReference>
<name>A0A7Y7B8T4_STRMO</name>
<dbReference type="RefSeq" id="WP_171085645.1">
    <property type="nucleotide sequence ID" value="NZ_BNBU01000012.1"/>
</dbReference>
<evidence type="ECO:0008006" key="5">
    <source>
        <dbReference type="Google" id="ProtNLM"/>
    </source>
</evidence>
<accession>A0A7Y7B8T4</accession>
<reference evidence="3 4" key="1">
    <citation type="submission" date="2020-04" db="EMBL/GenBank/DDBJ databases">
        <title>Draft Genome Sequence of Streptomyces morookaense DSM 40503, an 8-azaguanine-producing strain.</title>
        <authorList>
            <person name="Qi J."/>
            <person name="Gao J.-M."/>
        </authorList>
    </citation>
    <scope>NUCLEOTIDE SEQUENCE [LARGE SCALE GENOMIC DNA]</scope>
    <source>
        <strain evidence="3 4">DSM 40503</strain>
    </source>
</reference>
<gene>
    <name evidence="3" type="ORF">HG542_26385</name>
</gene>
<feature type="compositionally biased region" description="Polar residues" evidence="1">
    <location>
        <begin position="42"/>
        <end position="52"/>
    </location>
</feature>
<dbReference type="PROSITE" id="PS51257">
    <property type="entry name" value="PROKAR_LIPOPROTEIN"/>
    <property type="match status" value="1"/>
</dbReference>
<sequence>MHRRTAPRLARILACAAVPVMLVATGCSSGGGGGEKKESGKPSQSATPNATPTVKAATFAKLPEVCKTLDEKAIDNLVPKADKKEGKALPSSDVNDSASCFWSGLNSEDVKNQQFRSLTVSLKRFASDPTLGTGEKRAADFAAKQATAATTADGAKDAKSEKTSGIGDEATTVSSQTKKDDNDFQNETVVTRTANVVITLKYSGAGYEGAKTPDAGDMTKNAQDAAKQVVTAVGNANKK</sequence>
<keyword evidence="4" id="KW-1185">Reference proteome</keyword>
<comment type="caution">
    <text evidence="3">The sequence shown here is derived from an EMBL/GenBank/DDBJ whole genome shotgun (WGS) entry which is preliminary data.</text>
</comment>
<dbReference type="AlphaFoldDB" id="A0A7Y7B8T4"/>
<evidence type="ECO:0000256" key="1">
    <source>
        <dbReference type="SAM" id="MobiDB-lite"/>
    </source>
</evidence>
<evidence type="ECO:0000313" key="4">
    <source>
        <dbReference type="Proteomes" id="UP000587462"/>
    </source>
</evidence>
<evidence type="ECO:0000256" key="2">
    <source>
        <dbReference type="SAM" id="SignalP"/>
    </source>
</evidence>
<feature type="region of interest" description="Disordered" evidence="1">
    <location>
        <begin position="28"/>
        <end position="52"/>
    </location>
</feature>
<feature type="region of interest" description="Disordered" evidence="1">
    <location>
        <begin position="152"/>
        <end position="181"/>
    </location>
</feature>
<feature type="chain" id="PRO_5039282684" description="DUF3558 domain-containing protein" evidence="2">
    <location>
        <begin position="30"/>
        <end position="239"/>
    </location>
</feature>
<dbReference type="Proteomes" id="UP000587462">
    <property type="component" value="Unassembled WGS sequence"/>
</dbReference>
<feature type="signal peptide" evidence="2">
    <location>
        <begin position="1"/>
        <end position="29"/>
    </location>
</feature>